<evidence type="ECO:0000256" key="5">
    <source>
        <dbReference type="ARBA" id="ARBA00022801"/>
    </source>
</evidence>
<organism evidence="9 10">
    <name type="scientific">Macrococcus caseolyticus (strain JCSC5402)</name>
    <name type="common">Macrococcoides caseolyticum</name>
    <dbReference type="NCBI Taxonomy" id="458233"/>
    <lineage>
        <taxon>Bacteria</taxon>
        <taxon>Bacillati</taxon>
        <taxon>Bacillota</taxon>
        <taxon>Bacilli</taxon>
        <taxon>Bacillales</taxon>
        <taxon>Staphylococcaceae</taxon>
        <taxon>Macrococcoides</taxon>
    </lineage>
</organism>
<dbReference type="InterPro" id="IPR008007">
    <property type="entry name" value="Peptidase_M42"/>
</dbReference>
<comment type="similarity">
    <text evidence="1 6">Belongs to the peptidase M42 family.</text>
</comment>
<dbReference type="EMBL" id="AP009484">
    <property type="protein sequence ID" value="BAH18041.1"/>
    <property type="molecule type" value="Genomic_DNA"/>
</dbReference>
<keyword evidence="2" id="KW-0031">Aminopeptidase</keyword>
<dbReference type="Proteomes" id="UP000001383">
    <property type="component" value="Chromosome"/>
</dbReference>
<feature type="active site" description="Proton acceptor" evidence="7">
    <location>
        <position position="211"/>
    </location>
</feature>
<dbReference type="GO" id="GO:0046872">
    <property type="term" value="F:metal ion binding"/>
    <property type="evidence" value="ECO:0007669"/>
    <property type="project" value="UniProtKB-UniRule"/>
</dbReference>
<comment type="cofactor">
    <cofactor evidence="8">
        <name>a divalent metal cation</name>
        <dbReference type="ChEBI" id="CHEBI:60240"/>
    </cofactor>
    <text evidence="8">Binds 2 divalent metal cations per subunit.</text>
</comment>
<dbReference type="PIRSF" id="PIRSF001123">
    <property type="entry name" value="PepA_GA"/>
    <property type="match status" value="1"/>
</dbReference>
<feature type="binding site" evidence="8">
    <location>
        <position position="182"/>
    </location>
    <ligand>
        <name>Zn(2+)</name>
        <dbReference type="ChEBI" id="CHEBI:29105"/>
        <label>2</label>
    </ligand>
</feature>
<accession>B9E773</accession>
<sequence length="359" mass="39341">MGDVFMDKQLALLKQMTDCNAPAGFELPMTKLMQELFNEESIETVQDNTGGIFGVRKMASNHSIMLLGHLDEIGFLVTEVTEDGFIKFTNLGSWSGTVMTSQKVTILTQQGEVRGVIGSKPPHVLPQAERNKVDPDAMFIDIGTDNREETLDAGVRVGDPITPYSEFEVMANPNYLLAKAFDNRFGCAAAYEVIKAVDNHVTLYAGAVTQEETLSRGAITAANKIRPSLAIAIDVCICSKTPGMENAGQTKMGEGPVILLSDAWNIGHVSFRRYVEQVAEENGIKYQIDHLTGGYTDAGHVAVSNNGVPAITISVPTRYIHSNVSMMHREDYNDAVKLLKKVVESLDDETVERIIKQEI</sequence>
<dbReference type="HOGENOM" id="CLU_047249_0_2_9"/>
<dbReference type="PANTHER" id="PTHR32481">
    <property type="entry name" value="AMINOPEPTIDASE"/>
    <property type="match status" value="1"/>
</dbReference>
<dbReference type="STRING" id="458233.MCCL_1334"/>
<reference evidence="9 10" key="1">
    <citation type="journal article" date="2009" name="J. Bacteriol.">
        <title>Complete genome sequence of Macrococcus caseolyticus strain JCSCS5402, reflecting the ancestral genome of the human-pathogenic staphylococci.</title>
        <authorList>
            <person name="Baba T."/>
            <person name="Kuwahara-Arai K."/>
            <person name="Uchiyama I."/>
            <person name="Takeuchi F."/>
            <person name="Ito T."/>
            <person name="Hiramatsu K."/>
        </authorList>
    </citation>
    <scope>NUCLEOTIDE SEQUENCE [LARGE SCALE GENOMIC DNA]</scope>
    <source>
        <strain evidence="9 10">JCSC5402</strain>
    </source>
</reference>
<gene>
    <name evidence="9" type="ordered locus">MCCL_1334</name>
</gene>
<evidence type="ECO:0000256" key="7">
    <source>
        <dbReference type="PIRSR" id="PIRSR001123-1"/>
    </source>
</evidence>
<dbReference type="AlphaFoldDB" id="B9E773"/>
<name>B9E773_MACCJ</name>
<dbReference type="Pfam" id="PF05343">
    <property type="entry name" value="Peptidase_M42"/>
    <property type="match status" value="1"/>
</dbReference>
<dbReference type="SUPFAM" id="SSF101821">
    <property type="entry name" value="Aminopeptidase/glucanase lid domain"/>
    <property type="match status" value="1"/>
</dbReference>
<proteinExistence type="inferred from homology"/>
<dbReference type="KEGG" id="mcl:MCCL_1334"/>
<dbReference type="Gene3D" id="2.40.30.40">
    <property type="entry name" value="Peptidase M42, domain 2"/>
    <property type="match status" value="1"/>
</dbReference>
<feature type="binding site" evidence="8">
    <location>
        <position position="212"/>
    </location>
    <ligand>
        <name>Zn(2+)</name>
        <dbReference type="ChEBI" id="CHEBI:29105"/>
        <label>2</label>
    </ligand>
</feature>
<keyword evidence="5" id="KW-0378">Hydrolase</keyword>
<dbReference type="SUPFAM" id="SSF53187">
    <property type="entry name" value="Zn-dependent exopeptidases"/>
    <property type="match status" value="1"/>
</dbReference>
<evidence type="ECO:0000256" key="8">
    <source>
        <dbReference type="PIRSR" id="PIRSR001123-2"/>
    </source>
</evidence>
<dbReference type="GO" id="GO:0004177">
    <property type="term" value="F:aminopeptidase activity"/>
    <property type="evidence" value="ECO:0007669"/>
    <property type="project" value="UniProtKB-UniRule"/>
</dbReference>
<dbReference type="InterPro" id="IPR051464">
    <property type="entry name" value="Peptidase_M42_aminopept"/>
</dbReference>
<evidence type="ECO:0000256" key="2">
    <source>
        <dbReference type="ARBA" id="ARBA00022438"/>
    </source>
</evidence>
<evidence type="ECO:0000313" key="9">
    <source>
        <dbReference type="EMBL" id="BAH18041.1"/>
    </source>
</evidence>
<evidence type="ECO:0000256" key="6">
    <source>
        <dbReference type="PIRNR" id="PIRNR001123"/>
    </source>
</evidence>
<dbReference type="Gene3D" id="3.40.630.10">
    <property type="entry name" value="Zn peptidases"/>
    <property type="match status" value="1"/>
</dbReference>
<evidence type="ECO:0008006" key="11">
    <source>
        <dbReference type="Google" id="ProtNLM"/>
    </source>
</evidence>
<dbReference type="PANTHER" id="PTHR32481:SF21">
    <property type="entry name" value="AMINOPEPTIDASE YSDC-RELATED"/>
    <property type="match status" value="1"/>
</dbReference>
<dbReference type="GO" id="GO:0006508">
    <property type="term" value="P:proteolysis"/>
    <property type="evidence" value="ECO:0007669"/>
    <property type="project" value="UniProtKB-KW"/>
</dbReference>
<feature type="binding site" evidence="8">
    <location>
        <position position="182"/>
    </location>
    <ligand>
        <name>Zn(2+)</name>
        <dbReference type="ChEBI" id="CHEBI:29105"/>
        <label>1</label>
    </ligand>
</feature>
<dbReference type="InterPro" id="IPR023367">
    <property type="entry name" value="Peptidase_M42_dom2"/>
</dbReference>
<keyword evidence="3" id="KW-0645">Protease</keyword>
<feature type="binding site" evidence="8">
    <location>
        <position position="321"/>
    </location>
    <ligand>
        <name>Zn(2+)</name>
        <dbReference type="ChEBI" id="CHEBI:29105"/>
        <label>2</label>
    </ligand>
</feature>
<evidence type="ECO:0000256" key="1">
    <source>
        <dbReference type="ARBA" id="ARBA00006272"/>
    </source>
</evidence>
<evidence type="ECO:0000313" key="10">
    <source>
        <dbReference type="Proteomes" id="UP000001383"/>
    </source>
</evidence>
<evidence type="ECO:0000256" key="3">
    <source>
        <dbReference type="ARBA" id="ARBA00022670"/>
    </source>
</evidence>
<feature type="binding site" evidence="8">
    <location>
        <position position="69"/>
    </location>
    <ligand>
        <name>Zn(2+)</name>
        <dbReference type="ChEBI" id="CHEBI:29105"/>
        <label>1</label>
    </ligand>
</feature>
<feature type="binding site" evidence="8">
    <location>
        <position position="234"/>
    </location>
    <ligand>
        <name>Zn(2+)</name>
        <dbReference type="ChEBI" id="CHEBI:29105"/>
        <label>1</label>
    </ligand>
</feature>
<keyword evidence="4 8" id="KW-0479">Metal-binding</keyword>
<evidence type="ECO:0000256" key="4">
    <source>
        <dbReference type="ARBA" id="ARBA00022723"/>
    </source>
</evidence>
<dbReference type="CDD" id="cd05656">
    <property type="entry name" value="M42_Frv"/>
    <property type="match status" value="1"/>
</dbReference>
<protein>
    <recommendedName>
        <fullName evidence="11">M42 family peptidase</fullName>
    </recommendedName>
</protein>
<dbReference type="eggNOG" id="COG1363">
    <property type="taxonomic scope" value="Bacteria"/>
</dbReference>